<dbReference type="PANTHER" id="PTHR10656">
    <property type="entry name" value="CELL FATE DETERMINING PROTEIN MAB21-RELATED"/>
    <property type="match status" value="1"/>
</dbReference>
<keyword evidence="2" id="KW-1185">Reference proteome</keyword>
<dbReference type="OrthoDB" id="9390510at2759"/>
<dbReference type="Gene3D" id="3.30.460.90">
    <property type="match status" value="1"/>
</dbReference>
<evidence type="ECO:0000313" key="2">
    <source>
        <dbReference type="Proteomes" id="UP000550086"/>
    </source>
</evidence>
<feature type="non-terminal residue" evidence="1">
    <location>
        <position position="157"/>
    </location>
</feature>
<accession>A0A7L2ZAQ9</accession>
<evidence type="ECO:0000313" key="1">
    <source>
        <dbReference type="EMBL" id="NXT03656.1"/>
    </source>
</evidence>
<comment type="caution">
    <text evidence="1">The sequence shown here is derived from an EMBL/GenBank/DDBJ whole genome shotgun (WGS) entry which is preliminary data.</text>
</comment>
<reference evidence="1 2" key="1">
    <citation type="submission" date="2019-09" db="EMBL/GenBank/DDBJ databases">
        <title>Bird 10,000 Genomes (B10K) Project - Family phase.</title>
        <authorList>
            <person name="Zhang G."/>
        </authorList>
    </citation>
    <scope>NUCLEOTIDE SEQUENCE [LARGE SCALE GENOMIC DNA]</scope>
    <source>
        <strain evidence="1">B10K-DU-002-59</strain>
        <tissue evidence="1">Muscle</tissue>
    </source>
</reference>
<name>A0A7L2ZAQ9_JACJC</name>
<dbReference type="PANTHER" id="PTHR10656:SF40">
    <property type="entry name" value="INOSITOL 1,4,5-TRISPHOSPHATE RECEPTOR-INTERACTING PROTEIN-LIKE 1"/>
    <property type="match status" value="1"/>
</dbReference>
<sequence length="157" mass="17659">GWSPDGHDAVYQLLVPLKPPHGHAFHLELGTAGEMPAQSYVRVVTECTCARDQCVEKMLCFVHQPKDPLKRIWNASVLSTLCTDSYLNVQKIAGWFQNMVSSAWKELPQSRRYSMKVLPSRRSCKLQLTNASGRSFLVEIMFGVQQGNSDIFLSSQT</sequence>
<proteinExistence type="predicted"/>
<protein>
    <submittedName>
        <fullName evidence="1">IPIL1 protein</fullName>
    </submittedName>
</protein>
<dbReference type="AlphaFoldDB" id="A0A7L2ZAQ9"/>
<feature type="non-terminal residue" evidence="1">
    <location>
        <position position="1"/>
    </location>
</feature>
<organism evidence="1 2">
    <name type="scientific">Jacana jacana</name>
    <name type="common">Wattled jacana</name>
    <name type="synonym">Parra jacana</name>
    <dbReference type="NCBI Taxonomy" id="54508"/>
    <lineage>
        <taxon>Eukaryota</taxon>
        <taxon>Metazoa</taxon>
        <taxon>Chordata</taxon>
        <taxon>Craniata</taxon>
        <taxon>Vertebrata</taxon>
        <taxon>Euteleostomi</taxon>
        <taxon>Archelosauria</taxon>
        <taxon>Archosauria</taxon>
        <taxon>Dinosauria</taxon>
        <taxon>Saurischia</taxon>
        <taxon>Theropoda</taxon>
        <taxon>Coelurosauria</taxon>
        <taxon>Aves</taxon>
        <taxon>Neognathae</taxon>
        <taxon>Neoaves</taxon>
        <taxon>Charadriiformes</taxon>
        <taxon>Jacanidae</taxon>
        <taxon>Jacana</taxon>
    </lineage>
</organism>
<dbReference type="GO" id="GO:0016020">
    <property type="term" value="C:membrane"/>
    <property type="evidence" value="ECO:0007669"/>
    <property type="project" value="TreeGrafter"/>
</dbReference>
<gene>
    <name evidence="1" type="primary">Itpripl1_2</name>
    <name evidence="1" type="ORF">JACJAC_R14790</name>
</gene>
<dbReference type="EMBL" id="VZTM01086086">
    <property type="protein sequence ID" value="NXT03656.1"/>
    <property type="molecule type" value="Genomic_DNA"/>
</dbReference>
<dbReference type="Proteomes" id="UP000550086">
    <property type="component" value="Unassembled WGS sequence"/>
</dbReference>